<feature type="compositionally biased region" description="Low complexity" evidence="1">
    <location>
        <begin position="290"/>
        <end position="305"/>
    </location>
</feature>
<evidence type="ECO:0000313" key="2">
    <source>
        <dbReference type="EMBL" id="GLI70628.1"/>
    </source>
</evidence>
<dbReference type="Proteomes" id="UP001165090">
    <property type="component" value="Unassembled WGS sequence"/>
</dbReference>
<dbReference type="EMBL" id="BSDZ01000094">
    <property type="protein sequence ID" value="GLI70628.1"/>
    <property type="molecule type" value="Genomic_DNA"/>
</dbReference>
<organism evidence="2 3">
    <name type="scientific">Volvox africanus</name>
    <dbReference type="NCBI Taxonomy" id="51714"/>
    <lineage>
        <taxon>Eukaryota</taxon>
        <taxon>Viridiplantae</taxon>
        <taxon>Chlorophyta</taxon>
        <taxon>core chlorophytes</taxon>
        <taxon>Chlorophyceae</taxon>
        <taxon>CS clade</taxon>
        <taxon>Chlamydomonadales</taxon>
        <taxon>Volvocaceae</taxon>
        <taxon>Volvox</taxon>
    </lineage>
</organism>
<sequence>MAFAHWRLSDLYVKNGDKAAKDKPLPAPSAPPFSSDGKALERGHMRSEGRSVSPTSSRAAQRARMHEPEEGCPGLLIALESADDVACGNEPGPSRCPGIHPFRYLNLEMCPSFSEQQNKMAFLDRHYTLQRVHSAAEKRKSGLCEVSSLHSVSERNDEAESGSFCDDILPGPSDTEFLLGWDLTKSKMWLVVGLLLKAARLSALPADADAYTNGRNPSALERVVEEEDSPDSTVEPPDVVAACETASRPRGALDRWRSVMRRARNMSPSVFSTPLGMGFTRNPSMSTLQSNRSFSGRLGRRSSIGPASSPAPLPCGGLDRHHVAYAAGLAAATSAAAAISHAATVAAAGVSISAGPTSASAALELGTKALGNCGGLLVEKVQGVAARHATAAVAEMVLGPQSCEVTRADLVKWVQATVAGASVMFFIGNLAAMSDALMHLDFEHNFTGSAKVVLDLVTSGSGFVENCKDLMCISVAIGVEVAGGSNTTGFEN</sequence>
<name>A0ABQ5SMB8_9CHLO</name>
<keyword evidence="3" id="KW-1185">Reference proteome</keyword>
<feature type="compositionally biased region" description="Basic and acidic residues" evidence="1">
    <location>
        <begin position="38"/>
        <end position="49"/>
    </location>
</feature>
<feature type="compositionally biased region" description="Polar residues" evidence="1">
    <location>
        <begin position="50"/>
        <end position="59"/>
    </location>
</feature>
<feature type="region of interest" description="Disordered" evidence="1">
    <location>
        <begin position="281"/>
        <end position="310"/>
    </location>
</feature>
<comment type="caution">
    <text evidence="2">The sequence shown here is derived from an EMBL/GenBank/DDBJ whole genome shotgun (WGS) entry which is preliminary data.</text>
</comment>
<feature type="region of interest" description="Disordered" evidence="1">
    <location>
        <begin position="18"/>
        <end position="67"/>
    </location>
</feature>
<protein>
    <submittedName>
        <fullName evidence="2">Uncharacterized protein</fullName>
    </submittedName>
</protein>
<accession>A0ABQ5SMB8</accession>
<proteinExistence type="predicted"/>
<evidence type="ECO:0000313" key="3">
    <source>
        <dbReference type="Proteomes" id="UP001165090"/>
    </source>
</evidence>
<reference evidence="2 3" key="1">
    <citation type="journal article" date="2023" name="IScience">
        <title>Expanded male sex-determining region conserved during the evolution of homothallism in the green alga Volvox.</title>
        <authorList>
            <person name="Yamamoto K."/>
            <person name="Matsuzaki R."/>
            <person name="Mahakham W."/>
            <person name="Heman W."/>
            <person name="Sekimoto H."/>
            <person name="Kawachi M."/>
            <person name="Minakuchi Y."/>
            <person name="Toyoda A."/>
            <person name="Nozaki H."/>
        </authorList>
    </citation>
    <scope>NUCLEOTIDE SEQUENCE [LARGE SCALE GENOMIC DNA]</scope>
    <source>
        <strain evidence="2 3">NIES-4468</strain>
    </source>
</reference>
<evidence type="ECO:0000256" key="1">
    <source>
        <dbReference type="SAM" id="MobiDB-lite"/>
    </source>
</evidence>
<gene>
    <name evidence="2" type="ORF">VaNZ11_015562</name>
</gene>